<evidence type="ECO:0000256" key="10">
    <source>
        <dbReference type="ARBA" id="ARBA00022833"/>
    </source>
</evidence>
<dbReference type="PANTHER" id="PTHR11533">
    <property type="entry name" value="PROTEASE M1 ZINC METALLOPROTEASE"/>
    <property type="match status" value="1"/>
</dbReference>
<gene>
    <name evidence="17" type="ORF">FJY75_05880</name>
</gene>
<name>A0A937X7L7_UNCEI</name>
<keyword evidence="9" id="KW-0378">Hydrolase</keyword>
<dbReference type="SUPFAM" id="SSF63737">
    <property type="entry name" value="Leukotriene A4 hydrolase N-terminal domain"/>
    <property type="match status" value="1"/>
</dbReference>
<dbReference type="SUPFAM" id="SSF55486">
    <property type="entry name" value="Metalloproteases ('zincins'), catalytic domain"/>
    <property type="match status" value="1"/>
</dbReference>
<dbReference type="Gene3D" id="2.60.40.1730">
    <property type="entry name" value="tricorn interacting facor f3 domain"/>
    <property type="match status" value="1"/>
</dbReference>
<feature type="region of interest" description="Disordered" evidence="12">
    <location>
        <begin position="35"/>
        <end position="70"/>
    </location>
</feature>
<feature type="domain" description="Aminopeptidase N-like N-terminal" evidence="16">
    <location>
        <begin position="193"/>
        <end position="265"/>
    </location>
</feature>
<reference evidence="17" key="1">
    <citation type="submission" date="2019-03" db="EMBL/GenBank/DDBJ databases">
        <title>Lake Tanganyika Metagenome-Assembled Genomes (MAGs).</title>
        <authorList>
            <person name="Tran P."/>
        </authorList>
    </citation>
    <scope>NUCLEOTIDE SEQUENCE</scope>
    <source>
        <strain evidence="17">M_DeepCast_400m_m2_100</strain>
    </source>
</reference>
<dbReference type="Pfam" id="PF17900">
    <property type="entry name" value="Peptidase_M1_N"/>
    <property type="match status" value="1"/>
</dbReference>
<keyword evidence="6" id="KW-0031">Aminopeptidase</keyword>
<comment type="caution">
    <text evidence="17">The sequence shown here is derived from an EMBL/GenBank/DDBJ whole genome shotgun (WGS) entry which is preliminary data.</text>
</comment>
<dbReference type="InterPro" id="IPR027268">
    <property type="entry name" value="Peptidase_M4/M1_CTD_sf"/>
</dbReference>
<organism evidence="17 18">
    <name type="scientific">Eiseniibacteriota bacterium</name>
    <dbReference type="NCBI Taxonomy" id="2212470"/>
    <lineage>
        <taxon>Bacteria</taxon>
        <taxon>Candidatus Eiseniibacteriota</taxon>
    </lineage>
</organism>
<dbReference type="GO" id="GO:0016285">
    <property type="term" value="F:alanyl aminopeptidase activity"/>
    <property type="evidence" value="ECO:0007669"/>
    <property type="project" value="UniProtKB-EC"/>
</dbReference>
<dbReference type="InterPro" id="IPR025965">
    <property type="entry name" value="FlgD/Vpr_Ig-like"/>
</dbReference>
<dbReference type="GO" id="GO:0043171">
    <property type="term" value="P:peptide catabolic process"/>
    <property type="evidence" value="ECO:0007669"/>
    <property type="project" value="TreeGrafter"/>
</dbReference>
<dbReference type="Proteomes" id="UP000748308">
    <property type="component" value="Unassembled WGS sequence"/>
</dbReference>
<dbReference type="Pfam" id="PF01433">
    <property type="entry name" value="Peptidase_M1"/>
    <property type="match status" value="1"/>
</dbReference>
<dbReference type="PRINTS" id="PR00756">
    <property type="entry name" value="ALADIPTASE"/>
</dbReference>
<accession>A0A937X7L7</accession>
<dbReference type="GO" id="GO:0005737">
    <property type="term" value="C:cytoplasm"/>
    <property type="evidence" value="ECO:0007669"/>
    <property type="project" value="TreeGrafter"/>
</dbReference>
<feature type="chain" id="PRO_5037024577" description="Aminopeptidase N" evidence="13">
    <location>
        <begin position="32"/>
        <end position="705"/>
    </location>
</feature>
<dbReference type="GO" id="GO:0070006">
    <property type="term" value="F:metalloaminopeptidase activity"/>
    <property type="evidence" value="ECO:0007669"/>
    <property type="project" value="TreeGrafter"/>
</dbReference>
<dbReference type="InterPro" id="IPR001930">
    <property type="entry name" value="Peptidase_M1"/>
</dbReference>
<dbReference type="GO" id="GO:0016020">
    <property type="term" value="C:membrane"/>
    <property type="evidence" value="ECO:0007669"/>
    <property type="project" value="TreeGrafter"/>
</dbReference>
<comment type="similarity">
    <text evidence="3">Belongs to the peptidase M1 family.</text>
</comment>
<dbReference type="Gene3D" id="2.60.40.4070">
    <property type="match status" value="1"/>
</dbReference>
<comment type="cofactor">
    <cofactor evidence="2">
        <name>Zn(2+)</name>
        <dbReference type="ChEBI" id="CHEBI:29105"/>
    </cofactor>
</comment>
<dbReference type="GO" id="GO:0042277">
    <property type="term" value="F:peptide binding"/>
    <property type="evidence" value="ECO:0007669"/>
    <property type="project" value="TreeGrafter"/>
</dbReference>
<dbReference type="GO" id="GO:0005615">
    <property type="term" value="C:extracellular space"/>
    <property type="evidence" value="ECO:0007669"/>
    <property type="project" value="TreeGrafter"/>
</dbReference>
<keyword evidence="7" id="KW-0645">Protease</keyword>
<dbReference type="InterPro" id="IPR014782">
    <property type="entry name" value="Peptidase_M1_dom"/>
</dbReference>
<dbReference type="Pfam" id="PF13860">
    <property type="entry name" value="FlgD_ig"/>
    <property type="match status" value="1"/>
</dbReference>
<dbReference type="PANTHER" id="PTHR11533:SF174">
    <property type="entry name" value="PUROMYCIN-SENSITIVE AMINOPEPTIDASE-RELATED"/>
    <property type="match status" value="1"/>
</dbReference>
<evidence type="ECO:0000256" key="5">
    <source>
        <dbReference type="ARBA" id="ARBA00015611"/>
    </source>
</evidence>
<keyword evidence="11" id="KW-0482">Metalloprotease</keyword>
<sequence>MIARASRLPAGPTARALSCTLLALACLPAYPGPRAAPPPVAPAARSVTGAPGERGAPPFPADQDEGKGAREREATWLTYPEWEPDESGYDALHVTLTLEPLFDSLAVVGEARWRLRIADPAPATIGFDFADNLTILAAQVDGRGVPFTRGHERLELRPAAPLGPGALVDVLIGYRGRPRPAFLQGLAFARHDGAQIVFTNSQPFASRTWWPCKDRPDDKFAADLRFIVPDTMIAAANGRLLAVVPIEGGRRLFHWRAVYPLASYLVSLTATNFAAFADTYVTLSGREVPLAYFAYPEDLARAQADWAFTPRAMRCFEELFGEYPFAAEKYGMAEYPWPGAMEHQTLSSMGAYFFDLLGPQDWVVVHELAHQWWGNWVTCGTWRDIWLNEGFATYAEALWAEWLAGPDSLRQVMRTKRDRYYPGSCYAPDFLFNSTVYRKGAWVLHMLRRVLGDEAFFRALREYGAAHAYGSAVTADFQAACERVWGGGLSWFFDRWVYGTGRPAYGVWWEVLTADGDGPAVTWIRIVQESSGPALFRMPLDARLRLADGSEFCTVLWDSLADQSFLIETPARPLALLIDPDEWVLADVFYGAYPADVAGGADAQGAGAQEPLLLLPPRPNPSRGLVALSWERPAAGGGAFEIGLFDAGGRLVRTLAPLAPAGGGGSFAWDGTDRAGRPLPAGVYFAAARSDGREWSQPRRLVLLR</sequence>
<evidence type="ECO:0000259" key="15">
    <source>
        <dbReference type="Pfam" id="PF13860"/>
    </source>
</evidence>
<feature type="signal peptide" evidence="13">
    <location>
        <begin position="1"/>
        <end position="31"/>
    </location>
</feature>
<comment type="catalytic activity">
    <reaction evidence="1">
        <text>Release of an N-terminal amino acid, Xaa-|-Yaa- from a peptide, amide or arylamide. Xaa is preferably Ala, but may be most amino acids including Pro (slow action). When a terminal hydrophobic residue is followed by a prolyl residue, the two may be released as an intact Xaa-Pro dipeptide.</text>
        <dbReference type="EC" id="3.4.11.2"/>
    </reaction>
</comment>
<keyword evidence="8" id="KW-0479">Metal-binding</keyword>
<evidence type="ECO:0000259" key="14">
    <source>
        <dbReference type="Pfam" id="PF01433"/>
    </source>
</evidence>
<evidence type="ECO:0000256" key="13">
    <source>
        <dbReference type="SAM" id="SignalP"/>
    </source>
</evidence>
<dbReference type="GO" id="GO:0008270">
    <property type="term" value="F:zinc ion binding"/>
    <property type="evidence" value="ECO:0007669"/>
    <property type="project" value="InterPro"/>
</dbReference>
<dbReference type="CDD" id="cd09603">
    <property type="entry name" value="M1_APN_like"/>
    <property type="match status" value="1"/>
</dbReference>
<evidence type="ECO:0000313" key="18">
    <source>
        <dbReference type="Proteomes" id="UP000748308"/>
    </source>
</evidence>
<evidence type="ECO:0000256" key="2">
    <source>
        <dbReference type="ARBA" id="ARBA00001947"/>
    </source>
</evidence>
<dbReference type="PROSITE" id="PS51257">
    <property type="entry name" value="PROKAR_LIPOPROTEIN"/>
    <property type="match status" value="1"/>
</dbReference>
<evidence type="ECO:0000256" key="1">
    <source>
        <dbReference type="ARBA" id="ARBA00000098"/>
    </source>
</evidence>
<dbReference type="Gene3D" id="1.10.390.10">
    <property type="entry name" value="Neutral Protease Domain 2"/>
    <property type="match status" value="1"/>
</dbReference>
<evidence type="ECO:0000256" key="11">
    <source>
        <dbReference type="ARBA" id="ARBA00023049"/>
    </source>
</evidence>
<evidence type="ECO:0000256" key="6">
    <source>
        <dbReference type="ARBA" id="ARBA00022438"/>
    </source>
</evidence>
<dbReference type="EMBL" id="VGIY01000112">
    <property type="protein sequence ID" value="MBM3317363.1"/>
    <property type="molecule type" value="Genomic_DNA"/>
</dbReference>
<proteinExistence type="inferred from homology"/>
<dbReference type="InterPro" id="IPR045357">
    <property type="entry name" value="Aminopeptidase_N-like_N"/>
</dbReference>
<evidence type="ECO:0000256" key="3">
    <source>
        <dbReference type="ARBA" id="ARBA00010136"/>
    </source>
</evidence>
<evidence type="ECO:0000256" key="9">
    <source>
        <dbReference type="ARBA" id="ARBA00022801"/>
    </source>
</evidence>
<dbReference type="InterPro" id="IPR050344">
    <property type="entry name" value="Peptidase_M1_aminopeptidases"/>
</dbReference>
<evidence type="ECO:0000256" key="7">
    <source>
        <dbReference type="ARBA" id="ARBA00022670"/>
    </source>
</evidence>
<keyword evidence="13" id="KW-0732">Signal</keyword>
<evidence type="ECO:0000256" key="8">
    <source>
        <dbReference type="ARBA" id="ARBA00022723"/>
    </source>
</evidence>
<dbReference type="EC" id="3.4.11.2" evidence="4"/>
<feature type="domain" description="Peptidase M1 membrane alanine aminopeptidase" evidence="14">
    <location>
        <begin position="363"/>
        <end position="496"/>
    </location>
</feature>
<evidence type="ECO:0000259" key="16">
    <source>
        <dbReference type="Pfam" id="PF17900"/>
    </source>
</evidence>
<feature type="domain" description="FlgD/Vpr Ig-like" evidence="15">
    <location>
        <begin position="641"/>
        <end position="687"/>
    </location>
</feature>
<dbReference type="InterPro" id="IPR042097">
    <property type="entry name" value="Aminopeptidase_N-like_N_sf"/>
</dbReference>
<dbReference type="AlphaFoldDB" id="A0A937X7L7"/>
<evidence type="ECO:0000313" key="17">
    <source>
        <dbReference type="EMBL" id="MBM3317363.1"/>
    </source>
</evidence>
<dbReference type="GO" id="GO:0006508">
    <property type="term" value="P:proteolysis"/>
    <property type="evidence" value="ECO:0007669"/>
    <property type="project" value="UniProtKB-KW"/>
</dbReference>
<protein>
    <recommendedName>
        <fullName evidence="5">Aminopeptidase N</fullName>
        <ecNumber evidence="4">3.4.11.2</ecNumber>
    </recommendedName>
</protein>
<evidence type="ECO:0000256" key="4">
    <source>
        <dbReference type="ARBA" id="ARBA00012564"/>
    </source>
</evidence>
<evidence type="ECO:0000256" key="12">
    <source>
        <dbReference type="SAM" id="MobiDB-lite"/>
    </source>
</evidence>
<keyword evidence="10" id="KW-0862">Zinc</keyword>